<dbReference type="PANTHER" id="PTHR47371:SF3">
    <property type="entry name" value="PHOSPHOGLYCEROL TRANSFERASE I"/>
    <property type="match status" value="1"/>
</dbReference>
<dbReference type="PANTHER" id="PTHR47371">
    <property type="entry name" value="LIPOTEICHOIC ACID SYNTHASE"/>
    <property type="match status" value="1"/>
</dbReference>
<evidence type="ECO:0000259" key="8">
    <source>
        <dbReference type="Pfam" id="PF00884"/>
    </source>
</evidence>
<feature type="transmembrane region" description="Helical" evidence="7">
    <location>
        <begin position="59"/>
        <end position="83"/>
    </location>
</feature>
<evidence type="ECO:0000256" key="1">
    <source>
        <dbReference type="ARBA" id="ARBA00004651"/>
    </source>
</evidence>
<name>A0ABS8HLV3_9FIRM</name>
<dbReference type="EMBL" id="JAJHJB010000002">
    <property type="protein sequence ID" value="MCC5464148.1"/>
    <property type="molecule type" value="Genomic_DNA"/>
</dbReference>
<feature type="domain" description="Sulfatase N-terminal" evidence="8">
    <location>
        <begin position="295"/>
        <end position="576"/>
    </location>
</feature>
<keyword evidence="3" id="KW-1003">Cell membrane</keyword>
<dbReference type="Proteomes" id="UP001165492">
    <property type="component" value="Unassembled WGS sequence"/>
</dbReference>
<dbReference type="InterPro" id="IPR017850">
    <property type="entry name" value="Alkaline_phosphatase_core_sf"/>
</dbReference>
<evidence type="ECO:0000256" key="2">
    <source>
        <dbReference type="ARBA" id="ARBA00004936"/>
    </source>
</evidence>
<dbReference type="RefSeq" id="WP_229533665.1">
    <property type="nucleotide sequence ID" value="NZ_JAJHJB010000002.1"/>
</dbReference>
<dbReference type="CDD" id="cd16015">
    <property type="entry name" value="LTA_synthase"/>
    <property type="match status" value="1"/>
</dbReference>
<comment type="pathway">
    <text evidence="2">Cell wall biogenesis; lipoteichoic acid biosynthesis.</text>
</comment>
<feature type="transmembrane region" description="Helical" evidence="7">
    <location>
        <begin position="17"/>
        <end position="39"/>
    </location>
</feature>
<dbReference type="InterPro" id="IPR050448">
    <property type="entry name" value="OpgB/LTA_synthase_biosynth"/>
</dbReference>
<comment type="subcellular location">
    <subcellularLocation>
        <location evidence="1">Cell membrane</location>
        <topology evidence="1">Multi-pass membrane protein</topology>
    </subcellularLocation>
</comment>
<proteinExistence type="predicted"/>
<dbReference type="InterPro" id="IPR000917">
    <property type="entry name" value="Sulfatase_N"/>
</dbReference>
<dbReference type="Pfam" id="PF00884">
    <property type="entry name" value="Sulfatase"/>
    <property type="match status" value="1"/>
</dbReference>
<organism evidence="9 10">
    <name type="scientific">Pelosinus baikalensis</name>
    <dbReference type="NCBI Taxonomy" id="2892015"/>
    <lineage>
        <taxon>Bacteria</taxon>
        <taxon>Bacillati</taxon>
        <taxon>Bacillota</taxon>
        <taxon>Negativicutes</taxon>
        <taxon>Selenomonadales</taxon>
        <taxon>Sporomusaceae</taxon>
        <taxon>Pelosinus</taxon>
    </lineage>
</organism>
<feature type="transmembrane region" description="Helical" evidence="7">
    <location>
        <begin position="145"/>
        <end position="163"/>
    </location>
</feature>
<keyword evidence="5 7" id="KW-1133">Transmembrane helix</keyword>
<evidence type="ECO:0000313" key="10">
    <source>
        <dbReference type="Proteomes" id="UP001165492"/>
    </source>
</evidence>
<evidence type="ECO:0000313" key="9">
    <source>
        <dbReference type="EMBL" id="MCC5464148.1"/>
    </source>
</evidence>
<keyword evidence="6 7" id="KW-0472">Membrane</keyword>
<evidence type="ECO:0000256" key="6">
    <source>
        <dbReference type="ARBA" id="ARBA00023136"/>
    </source>
</evidence>
<dbReference type="Gene3D" id="3.40.720.10">
    <property type="entry name" value="Alkaline Phosphatase, subunit A"/>
    <property type="match status" value="1"/>
</dbReference>
<dbReference type="SUPFAM" id="SSF53649">
    <property type="entry name" value="Alkaline phosphatase-like"/>
    <property type="match status" value="1"/>
</dbReference>
<evidence type="ECO:0000256" key="7">
    <source>
        <dbReference type="SAM" id="Phobius"/>
    </source>
</evidence>
<keyword evidence="10" id="KW-1185">Reference proteome</keyword>
<protein>
    <submittedName>
        <fullName evidence="9">Sulfatase-like hydrolase/transferase</fullName>
    </submittedName>
</protein>
<comment type="caution">
    <text evidence="9">The sequence shown here is derived from an EMBL/GenBank/DDBJ whole genome shotgun (WGS) entry which is preliminary data.</text>
</comment>
<feature type="transmembrane region" description="Helical" evidence="7">
    <location>
        <begin position="184"/>
        <end position="204"/>
    </location>
</feature>
<gene>
    <name evidence="9" type="ORF">LMF89_02070</name>
</gene>
<reference evidence="9" key="1">
    <citation type="submission" date="2021-11" db="EMBL/GenBank/DDBJ databases">
        <title>Description of a new species Pelosinus isolated from the bottom sediments of Lake Baikal.</title>
        <authorList>
            <person name="Zakharyuk A."/>
        </authorList>
    </citation>
    <scope>NUCLEOTIDE SEQUENCE</scope>
    <source>
        <strain evidence="9">Bkl1</strain>
    </source>
</reference>
<evidence type="ECO:0000256" key="4">
    <source>
        <dbReference type="ARBA" id="ARBA00022692"/>
    </source>
</evidence>
<sequence length="656" mass="75048">MSRWNFFFRNIQQDLKVFFFILLVLCGLRVGFIGWLHTYMNEGTTGKDIAVALFYGLRISLKTAGIAALLTWVCCTIVNLLWVRAKLDNLRWWIGCAYIAMLAVLFQARIPYYEQFHSGFNQFIYNTFRDDSQALFATFVQEYQLFERLAIALIMTVVFGWLLKRWLNTGTFMLPQVDNIWGKLAMRTSVVLIMVTFMVFTRFGGSFAYSQSVSWKNAAVCHDEFLNEAILDDVQALYRARKINELMESAQGIHVNTERIRQYGQHLAKQDIDGNDLEAFLEKHAQGAKLSKPKHIFIIIGESQAQWPLLPQYADLHIADGLKSLIAEENSVYVPAFLPNGPFTPMAVTGIVSGLTEVNLYPNYQPESYKEAYATAIAPQLKKLGYKTRFWYGGFSSWERIRDYVLAQGFDEFHAFDELKKESGNVWGADDKLLFETIQEKFQEDEQPTVDVILTVSNHAPYTVDLKKEGFPEEQVRSALPESAQNNKSLMKQLGHYWYADKCISQFVKNIYGKSPDSLFIITGDHADRMNIELNPDLFTRYAIPLILYGQGVDKQLLPEKIAGNHIHILPTLFELIAPLGFKYYSVGESLTRGNNVGVNHLLWITHETIGKLDSNVTVPVPYASTSSQVDRQSVQLDLEAMQAVSWWRIKNGRYF</sequence>
<evidence type="ECO:0000256" key="5">
    <source>
        <dbReference type="ARBA" id="ARBA00022989"/>
    </source>
</evidence>
<feature type="transmembrane region" description="Helical" evidence="7">
    <location>
        <begin position="90"/>
        <end position="110"/>
    </location>
</feature>
<keyword evidence="4 7" id="KW-0812">Transmembrane</keyword>
<evidence type="ECO:0000256" key="3">
    <source>
        <dbReference type="ARBA" id="ARBA00022475"/>
    </source>
</evidence>
<accession>A0ABS8HLV3</accession>